<dbReference type="Proteomes" id="UP001154282">
    <property type="component" value="Unassembled WGS sequence"/>
</dbReference>
<dbReference type="InterPro" id="IPR027417">
    <property type="entry name" value="P-loop_NTPase"/>
</dbReference>
<proteinExistence type="predicted"/>
<gene>
    <name evidence="1" type="ORF">LITE_LOCUS49964</name>
</gene>
<accession>A0AAV0RVR5</accession>
<protein>
    <recommendedName>
        <fullName evidence="3">G domain-containing protein</fullName>
    </recommendedName>
</protein>
<dbReference type="PANTHER" id="PTHR14241:SF32">
    <property type="entry name" value="VWFA DOMAIN-CONTAINING PROTEIN-RELATED"/>
    <property type="match status" value="1"/>
</dbReference>
<dbReference type="CDD" id="cd00882">
    <property type="entry name" value="Ras_like_GTPase"/>
    <property type="match status" value="1"/>
</dbReference>
<organism evidence="1 2">
    <name type="scientific">Linum tenue</name>
    <dbReference type="NCBI Taxonomy" id="586396"/>
    <lineage>
        <taxon>Eukaryota</taxon>
        <taxon>Viridiplantae</taxon>
        <taxon>Streptophyta</taxon>
        <taxon>Embryophyta</taxon>
        <taxon>Tracheophyta</taxon>
        <taxon>Spermatophyta</taxon>
        <taxon>Magnoliopsida</taxon>
        <taxon>eudicotyledons</taxon>
        <taxon>Gunneridae</taxon>
        <taxon>Pentapetalae</taxon>
        <taxon>rosids</taxon>
        <taxon>fabids</taxon>
        <taxon>Malpighiales</taxon>
        <taxon>Linaceae</taxon>
        <taxon>Linum</taxon>
    </lineage>
</organism>
<evidence type="ECO:0000313" key="1">
    <source>
        <dbReference type="EMBL" id="CAI0561156.1"/>
    </source>
</evidence>
<keyword evidence="2" id="KW-1185">Reference proteome</keyword>
<name>A0AAV0RVR5_9ROSI</name>
<comment type="caution">
    <text evidence="1">The sequence shown here is derived from an EMBL/GenBank/DDBJ whole genome shotgun (WGS) entry which is preliminary data.</text>
</comment>
<dbReference type="AlphaFoldDB" id="A0AAV0RVR5"/>
<reference evidence="1" key="1">
    <citation type="submission" date="2022-08" db="EMBL/GenBank/DDBJ databases">
        <authorList>
            <person name="Gutierrez-Valencia J."/>
        </authorList>
    </citation>
    <scope>NUCLEOTIDE SEQUENCE</scope>
</reference>
<evidence type="ECO:0008006" key="3">
    <source>
        <dbReference type="Google" id="ProtNLM"/>
    </source>
</evidence>
<dbReference type="SUPFAM" id="SSF52540">
    <property type="entry name" value="P-loop containing nucleoside triphosphate hydrolases"/>
    <property type="match status" value="1"/>
</dbReference>
<dbReference type="Gene3D" id="3.40.50.300">
    <property type="entry name" value="P-loop containing nucleotide triphosphate hydrolases"/>
    <property type="match status" value="1"/>
</dbReference>
<dbReference type="PANTHER" id="PTHR14241">
    <property type="entry name" value="INTERFERON-INDUCED PROTEIN 44"/>
    <property type="match status" value="1"/>
</dbReference>
<evidence type="ECO:0000313" key="2">
    <source>
        <dbReference type="Proteomes" id="UP001154282"/>
    </source>
</evidence>
<dbReference type="EMBL" id="CAMGYJ010000011">
    <property type="protein sequence ID" value="CAI0561156.1"/>
    <property type="molecule type" value="Genomic_DNA"/>
</dbReference>
<sequence>MSEGHNFVSEELQGAGRRISANSLECEAKEKNKCRVYREILQSFDQSHVRTEALDDLKTKILSYTPGRWVENSRGMKSSNYNVPETTTLLLVGPKGCGKSSLVNRISKVFEKGKFASERAQVSYNLLVGDGTYFLQEYMVPRDSSSVCLYDTRGLSDNTSENIEMLKQLMTKGVRNGGLILRPSDSASLIKRMKCKARQSGCRSREKRKVNFVIFVINGLEILKAMETNCERGTKYTQMIATTFNCPYLSFKDDKPIVVVTHGDLISLADRARIRVHLGDLLGVPPATQVFDIPESYDPATELAIAEMLVYALEHADKHMPLSRRGSLSEQVSYPIHA</sequence>